<reference evidence="1 2" key="1">
    <citation type="submission" date="2024-01" db="EMBL/GenBank/DDBJ databases">
        <title>The complete chloroplast genome sequence of Lithospermum erythrorhizon: insights into the phylogenetic relationship among Boraginaceae species and the maternal lineages of purple gromwells.</title>
        <authorList>
            <person name="Okada T."/>
            <person name="Watanabe K."/>
        </authorList>
    </citation>
    <scope>NUCLEOTIDE SEQUENCE [LARGE SCALE GENOMIC DNA]</scope>
</reference>
<name>A0AAV3Q9Y7_LITER</name>
<proteinExistence type="predicted"/>
<evidence type="ECO:0000313" key="1">
    <source>
        <dbReference type="EMBL" id="GAA0159273.1"/>
    </source>
</evidence>
<organism evidence="1 2">
    <name type="scientific">Lithospermum erythrorhizon</name>
    <name type="common">Purple gromwell</name>
    <name type="synonym">Lithospermum officinale var. erythrorhizon</name>
    <dbReference type="NCBI Taxonomy" id="34254"/>
    <lineage>
        <taxon>Eukaryota</taxon>
        <taxon>Viridiplantae</taxon>
        <taxon>Streptophyta</taxon>
        <taxon>Embryophyta</taxon>
        <taxon>Tracheophyta</taxon>
        <taxon>Spermatophyta</taxon>
        <taxon>Magnoliopsida</taxon>
        <taxon>eudicotyledons</taxon>
        <taxon>Gunneridae</taxon>
        <taxon>Pentapetalae</taxon>
        <taxon>asterids</taxon>
        <taxon>lamiids</taxon>
        <taxon>Boraginales</taxon>
        <taxon>Boraginaceae</taxon>
        <taxon>Boraginoideae</taxon>
        <taxon>Lithospermeae</taxon>
        <taxon>Lithospermum</taxon>
    </lineage>
</organism>
<comment type="caution">
    <text evidence="1">The sequence shown here is derived from an EMBL/GenBank/DDBJ whole genome shotgun (WGS) entry which is preliminary data.</text>
</comment>
<protein>
    <submittedName>
        <fullName evidence="1">Uncharacterized protein</fullName>
    </submittedName>
</protein>
<sequence length="105" mass="11335">MTIHGILVVKGVNYMAANGRNGSGSPPPLGPSPCWFKQDICKAMPIYFTITEPTLPAPFAGFAAIWSSDFMVPMQAMNTATCHCQCNAIIQSSSKSETKLVLYFS</sequence>
<dbReference type="Proteomes" id="UP001454036">
    <property type="component" value="Unassembled WGS sequence"/>
</dbReference>
<dbReference type="EMBL" id="BAABME010003564">
    <property type="protein sequence ID" value="GAA0159273.1"/>
    <property type="molecule type" value="Genomic_DNA"/>
</dbReference>
<dbReference type="AlphaFoldDB" id="A0AAV3Q9Y7"/>
<gene>
    <name evidence="1" type="ORF">LIER_16091</name>
</gene>
<accession>A0AAV3Q9Y7</accession>
<keyword evidence="2" id="KW-1185">Reference proteome</keyword>
<evidence type="ECO:0000313" key="2">
    <source>
        <dbReference type="Proteomes" id="UP001454036"/>
    </source>
</evidence>